<evidence type="ECO:0000256" key="4">
    <source>
        <dbReference type="ARBA" id="ARBA00023125"/>
    </source>
</evidence>
<evidence type="ECO:0000259" key="7">
    <source>
        <dbReference type="Pfam" id="PF04542"/>
    </source>
</evidence>
<dbReference type="InterPro" id="IPR013324">
    <property type="entry name" value="RNA_pol_sigma_r3/r4-like"/>
</dbReference>
<feature type="compositionally biased region" description="Basic residues" evidence="6">
    <location>
        <begin position="7"/>
        <end position="18"/>
    </location>
</feature>
<evidence type="ECO:0000313" key="9">
    <source>
        <dbReference type="EMBL" id="GGS81584.1"/>
    </source>
</evidence>
<evidence type="ECO:0000256" key="6">
    <source>
        <dbReference type="SAM" id="MobiDB-lite"/>
    </source>
</evidence>
<dbReference type="PANTHER" id="PTHR43133">
    <property type="entry name" value="RNA POLYMERASE ECF-TYPE SIGMA FACTO"/>
    <property type="match status" value="1"/>
</dbReference>
<feature type="domain" description="RNA polymerase sigma-70 region 4" evidence="8">
    <location>
        <begin position="155"/>
        <end position="204"/>
    </location>
</feature>
<accession>A0ABQ2TPE4</accession>
<dbReference type="Proteomes" id="UP000659767">
    <property type="component" value="Unassembled WGS sequence"/>
</dbReference>
<evidence type="ECO:0000313" key="10">
    <source>
        <dbReference type="Proteomes" id="UP000659767"/>
    </source>
</evidence>
<dbReference type="InterPro" id="IPR036388">
    <property type="entry name" value="WH-like_DNA-bd_sf"/>
</dbReference>
<keyword evidence="3" id="KW-0731">Sigma factor</keyword>
<dbReference type="InterPro" id="IPR007627">
    <property type="entry name" value="RNA_pol_sigma70_r2"/>
</dbReference>
<evidence type="ECO:0008006" key="11">
    <source>
        <dbReference type="Google" id="ProtNLM"/>
    </source>
</evidence>
<keyword evidence="4" id="KW-0238">DNA-binding</keyword>
<proteinExistence type="inferred from homology"/>
<dbReference type="Pfam" id="PF04545">
    <property type="entry name" value="Sigma70_r4"/>
    <property type="match status" value="1"/>
</dbReference>
<feature type="region of interest" description="Disordered" evidence="6">
    <location>
        <begin position="1"/>
        <end position="25"/>
    </location>
</feature>
<comment type="caution">
    <text evidence="9">The sequence shown here is derived from an EMBL/GenBank/DDBJ whole genome shotgun (WGS) entry which is preliminary data.</text>
</comment>
<feature type="domain" description="RNA polymerase sigma-70 region 2" evidence="7">
    <location>
        <begin position="56"/>
        <end position="122"/>
    </location>
</feature>
<protein>
    <recommendedName>
        <fullName evidence="11">RNA polymerase subunit sigma-24</fullName>
    </recommendedName>
</protein>
<dbReference type="InterPro" id="IPR039425">
    <property type="entry name" value="RNA_pol_sigma-70-like"/>
</dbReference>
<dbReference type="CDD" id="cd06171">
    <property type="entry name" value="Sigma70_r4"/>
    <property type="match status" value="1"/>
</dbReference>
<keyword evidence="5" id="KW-0804">Transcription</keyword>
<evidence type="ECO:0000256" key="1">
    <source>
        <dbReference type="ARBA" id="ARBA00010641"/>
    </source>
</evidence>
<dbReference type="InterPro" id="IPR007630">
    <property type="entry name" value="RNA_pol_sigma70_r4"/>
</dbReference>
<gene>
    <name evidence="9" type="ORF">GCM10010253_65310</name>
</gene>
<name>A0ABQ2TPE4_STRBA</name>
<evidence type="ECO:0000256" key="2">
    <source>
        <dbReference type="ARBA" id="ARBA00023015"/>
    </source>
</evidence>
<keyword evidence="10" id="KW-1185">Reference proteome</keyword>
<dbReference type="InterPro" id="IPR014284">
    <property type="entry name" value="RNA_pol_sigma-70_dom"/>
</dbReference>
<dbReference type="Gene3D" id="1.10.10.10">
    <property type="entry name" value="Winged helix-like DNA-binding domain superfamily/Winged helix DNA-binding domain"/>
    <property type="match status" value="1"/>
</dbReference>
<dbReference type="NCBIfam" id="TIGR02937">
    <property type="entry name" value="sigma70-ECF"/>
    <property type="match status" value="1"/>
</dbReference>
<dbReference type="SUPFAM" id="SSF88659">
    <property type="entry name" value="Sigma3 and sigma4 domains of RNA polymerase sigma factors"/>
    <property type="match status" value="1"/>
</dbReference>
<reference evidence="10" key="1">
    <citation type="journal article" date="2019" name="Int. J. Syst. Evol. Microbiol.">
        <title>The Global Catalogue of Microorganisms (GCM) 10K type strain sequencing project: providing services to taxonomists for standard genome sequencing and annotation.</title>
        <authorList>
            <consortium name="The Broad Institute Genomics Platform"/>
            <consortium name="The Broad Institute Genome Sequencing Center for Infectious Disease"/>
            <person name="Wu L."/>
            <person name="Ma J."/>
        </authorList>
    </citation>
    <scope>NUCLEOTIDE SEQUENCE [LARGE SCALE GENOMIC DNA]</scope>
    <source>
        <strain evidence="10">JCM 4350</strain>
    </source>
</reference>
<dbReference type="EMBL" id="BMSZ01000029">
    <property type="protein sequence ID" value="GGS81584.1"/>
    <property type="molecule type" value="Genomic_DNA"/>
</dbReference>
<dbReference type="InterPro" id="IPR013325">
    <property type="entry name" value="RNA_pol_sigma_r2"/>
</dbReference>
<dbReference type="SUPFAM" id="SSF88946">
    <property type="entry name" value="Sigma2 domain of RNA polymerase sigma factors"/>
    <property type="match status" value="1"/>
</dbReference>
<evidence type="ECO:0000259" key="8">
    <source>
        <dbReference type="Pfam" id="PF04545"/>
    </source>
</evidence>
<keyword evidence="2" id="KW-0805">Transcription regulation</keyword>
<evidence type="ECO:0000256" key="3">
    <source>
        <dbReference type="ARBA" id="ARBA00023082"/>
    </source>
</evidence>
<dbReference type="PANTHER" id="PTHR43133:SF8">
    <property type="entry name" value="RNA POLYMERASE SIGMA FACTOR HI_1459-RELATED"/>
    <property type="match status" value="1"/>
</dbReference>
<sequence length="216" mass="25029">MPTSQPKKPRKPRKRAREIRKQSRASGISYTEAMRANDRTLHWPLMPDASFTAFHQMYRASYVRYAETYLRHRQDAEEAIDSAFEHLLRTWDEVLRTENPAAYAWTVMRNKVIDHARARTRRPPLIDEAAFDTVALRDAADPIGQVTESLALFRALRQLTDRQQDVMVMIYLQGMNTSEVAAVLGMTGATVRSTVRHSLRRLRETFGHDRTMEGQR</sequence>
<comment type="similarity">
    <text evidence="1">Belongs to the sigma-70 factor family. ECF subfamily.</text>
</comment>
<organism evidence="9 10">
    <name type="scientific">Streptomyces badius</name>
    <dbReference type="NCBI Taxonomy" id="1941"/>
    <lineage>
        <taxon>Bacteria</taxon>
        <taxon>Bacillati</taxon>
        <taxon>Actinomycetota</taxon>
        <taxon>Actinomycetes</taxon>
        <taxon>Kitasatosporales</taxon>
        <taxon>Streptomycetaceae</taxon>
        <taxon>Streptomyces</taxon>
    </lineage>
</organism>
<dbReference type="Pfam" id="PF04542">
    <property type="entry name" value="Sigma70_r2"/>
    <property type="match status" value="1"/>
</dbReference>
<dbReference type="Gene3D" id="1.10.1740.10">
    <property type="match status" value="1"/>
</dbReference>
<evidence type="ECO:0000256" key="5">
    <source>
        <dbReference type="ARBA" id="ARBA00023163"/>
    </source>
</evidence>